<dbReference type="Proteomes" id="UP001595075">
    <property type="component" value="Unassembled WGS sequence"/>
</dbReference>
<name>A0ABR4CLP2_9HELO</name>
<evidence type="ECO:0000313" key="1">
    <source>
        <dbReference type="EMBL" id="KAL2070356.1"/>
    </source>
</evidence>
<dbReference type="EMBL" id="JAZHXI010000006">
    <property type="protein sequence ID" value="KAL2070356.1"/>
    <property type="molecule type" value="Genomic_DNA"/>
</dbReference>
<evidence type="ECO:0000313" key="2">
    <source>
        <dbReference type="Proteomes" id="UP001595075"/>
    </source>
</evidence>
<keyword evidence="2" id="KW-1185">Reference proteome</keyword>
<accession>A0ABR4CLP2</accession>
<proteinExistence type="predicted"/>
<sequence length="737" mass="80293">MPATLVWRTSTSGALQQVQVGASGLVATYGAAQSAWGWLGGLAGVQRLLNTLKNGYEQDPFSSLHLKSINIPDSVCHILTTSGMLFLQEADGRSEFGGDPVTQAIGLTICALEHECSGAIAVDLFVRFIATSFTEGHQAVPGLAECLHQQLVDHLPAIIGEGASRGLPERFVDVAASLPQATRKWHFSPELLLNRLDSPQNFELSLLGGLLLWLSHPRSTDPYYTRSSLAARNAAYLRSVGYDIGPICVWDGQGQPPEPRPRGVVLVVGGTSETDHEHSDFSRVFGGNGSSNDKLKSYFRQDTTGSMLVNSLGIPTEIAPESVQEIFLSVQSTINMSLSNSWEVKPASTPHASSTWQMDDKDGMTLYNIFQVRKPSQKASSTCIRLASVYFPLSAEMVAQCYARIMNDSILISVQEGKLNDLELMGSIDLMWFRIVTASIILAIGERLATAGFRELSHVTQMYLGSPNWLEAVTGRLDKSLKSGIPYYDAAIIIGSIHSAAPTDLLGLETVQRSTILGFRRGRHAVIPALLATMSVSLAGTGITCFDKFIANVPIFPDGTVRAEDMTGTMWSPPEKKQPDTSWQQLDKPVDSAADIAIYLGIERALLSTTPKIVLSARLKGTPVGSASIRKVMWVMTKSAKMRESCQGHNDEESAIMLRPSTWTILGQDRWDRFDSNLSKSHHMFLPVLGDNSWVMLIVGSAPEPEKVAISFGCFSCAAAVIKNPKAAICNMWLWRF</sequence>
<reference evidence="1 2" key="1">
    <citation type="journal article" date="2024" name="Commun. Biol.">
        <title>Comparative genomic analysis of thermophilic fungi reveals convergent evolutionary adaptations and gene losses.</title>
        <authorList>
            <person name="Steindorff A.S."/>
            <person name="Aguilar-Pontes M.V."/>
            <person name="Robinson A.J."/>
            <person name="Andreopoulos B."/>
            <person name="LaButti K."/>
            <person name="Kuo A."/>
            <person name="Mondo S."/>
            <person name="Riley R."/>
            <person name="Otillar R."/>
            <person name="Haridas S."/>
            <person name="Lipzen A."/>
            <person name="Grimwood J."/>
            <person name="Schmutz J."/>
            <person name="Clum A."/>
            <person name="Reid I.D."/>
            <person name="Moisan M.C."/>
            <person name="Butler G."/>
            <person name="Nguyen T.T.M."/>
            <person name="Dewar K."/>
            <person name="Conant G."/>
            <person name="Drula E."/>
            <person name="Henrissat B."/>
            <person name="Hansel C."/>
            <person name="Singer S."/>
            <person name="Hutchinson M.I."/>
            <person name="de Vries R.P."/>
            <person name="Natvig D.O."/>
            <person name="Powell A.J."/>
            <person name="Tsang A."/>
            <person name="Grigoriev I.V."/>
        </authorList>
    </citation>
    <scope>NUCLEOTIDE SEQUENCE [LARGE SCALE GENOMIC DNA]</scope>
    <source>
        <strain evidence="1 2">CBS 494.80</strain>
    </source>
</reference>
<comment type="caution">
    <text evidence="1">The sequence shown here is derived from an EMBL/GenBank/DDBJ whole genome shotgun (WGS) entry which is preliminary data.</text>
</comment>
<protein>
    <submittedName>
        <fullName evidence="1">Uncharacterized protein</fullName>
    </submittedName>
</protein>
<gene>
    <name evidence="1" type="ORF">VTL71DRAFT_13382</name>
</gene>
<organism evidence="1 2">
    <name type="scientific">Oculimacula yallundae</name>
    <dbReference type="NCBI Taxonomy" id="86028"/>
    <lineage>
        <taxon>Eukaryota</taxon>
        <taxon>Fungi</taxon>
        <taxon>Dikarya</taxon>
        <taxon>Ascomycota</taxon>
        <taxon>Pezizomycotina</taxon>
        <taxon>Leotiomycetes</taxon>
        <taxon>Helotiales</taxon>
        <taxon>Ploettnerulaceae</taxon>
        <taxon>Oculimacula</taxon>
    </lineage>
</organism>